<dbReference type="InterPro" id="IPR014757">
    <property type="entry name" value="Tscrpt_reg_IclR_C"/>
</dbReference>
<dbReference type="InterPro" id="IPR005471">
    <property type="entry name" value="Tscrpt_reg_IclR_N"/>
</dbReference>
<dbReference type="Pfam" id="PF09339">
    <property type="entry name" value="HTH_IclR"/>
    <property type="match status" value="1"/>
</dbReference>
<evidence type="ECO:0000256" key="4">
    <source>
        <dbReference type="SAM" id="MobiDB-lite"/>
    </source>
</evidence>
<dbReference type="InterPro" id="IPR050707">
    <property type="entry name" value="HTH_MetabolicPath_Reg"/>
</dbReference>
<dbReference type="STRING" id="1235591.CAK95_15575"/>
<feature type="region of interest" description="Disordered" evidence="4">
    <location>
        <begin position="255"/>
        <end position="283"/>
    </location>
</feature>
<dbReference type="Gene3D" id="3.30.450.40">
    <property type="match status" value="1"/>
</dbReference>
<proteinExistence type="predicted"/>
<dbReference type="Gene3D" id="1.10.10.10">
    <property type="entry name" value="Winged helix-like DNA-binding domain superfamily/Winged helix DNA-binding domain"/>
    <property type="match status" value="1"/>
</dbReference>
<dbReference type="Proteomes" id="UP000194137">
    <property type="component" value="Chromosome"/>
</dbReference>
<dbReference type="InterPro" id="IPR029016">
    <property type="entry name" value="GAF-like_dom_sf"/>
</dbReference>
<reference evidence="5 6" key="1">
    <citation type="submission" date="2017-05" db="EMBL/GenBank/DDBJ databases">
        <title>Full genome sequence of Pseudorhodoplanes sinuspersici.</title>
        <authorList>
            <person name="Dastgheib S.M.M."/>
            <person name="Shavandi M."/>
            <person name="Tirandaz H."/>
        </authorList>
    </citation>
    <scope>NUCLEOTIDE SEQUENCE [LARGE SCALE GENOMIC DNA]</scope>
    <source>
        <strain evidence="5 6">RIPI110</strain>
    </source>
</reference>
<evidence type="ECO:0000313" key="5">
    <source>
        <dbReference type="EMBL" id="ARQ00338.1"/>
    </source>
</evidence>
<dbReference type="FunFam" id="1.10.10.10:FF:000056">
    <property type="entry name" value="IclR family transcriptional regulator"/>
    <property type="match status" value="1"/>
</dbReference>
<evidence type="ECO:0000256" key="1">
    <source>
        <dbReference type="ARBA" id="ARBA00023015"/>
    </source>
</evidence>
<dbReference type="PANTHER" id="PTHR30136:SF8">
    <property type="entry name" value="TRANSCRIPTIONAL REGULATORY PROTEIN"/>
    <property type="match status" value="1"/>
</dbReference>
<dbReference type="PANTHER" id="PTHR30136">
    <property type="entry name" value="HELIX-TURN-HELIX TRANSCRIPTIONAL REGULATOR, ICLR FAMILY"/>
    <property type="match status" value="1"/>
</dbReference>
<dbReference type="GO" id="GO:0003677">
    <property type="term" value="F:DNA binding"/>
    <property type="evidence" value="ECO:0007669"/>
    <property type="project" value="UniProtKB-KW"/>
</dbReference>
<dbReference type="InterPro" id="IPR011991">
    <property type="entry name" value="ArsR-like_HTH"/>
</dbReference>
<dbReference type="KEGG" id="psin:CAK95_15575"/>
<dbReference type="SMART" id="SM00346">
    <property type="entry name" value="HTH_ICLR"/>
    <property type="match status" value="1"/>
</dbReference>
<evidence type="ECO:0000313" key="6">
    <source>
        <dbReference type="Proteomes" id="UP000194137"/>
    </source>
</evidence>
<dbReference type="GO" id="GO:0045892">
    <property type="term" value="P:negative regulation of DNA-templated transcription"/>
    <property type="evidence" value="ECO:0007669"/>
    <property type="project" value="TreeGrafter"/>
</dbReference>
<dbReference type="SUPFAM" id="SSF55781">
    <property type="entry name" value="GAF domain-like"/>
    <property type="match status" value="1"/>
</dbReference>
<dbReference type="CDD" id="cd00090">
    <property type="entry name" value="HTH_ARSR"/>
    <property type="match status" value="1"/>
</dbReference>
<keyword evidence="6" id="KW-1185">Reference proteome</keyword>
<dbReference type="InterPro" id="IPR036390">
    <property type="entry name" value="WH_DNA-bd_sf"/>
</dbReference>
<sequence length="283" mass="29995">MARSADESGVRSVRIALDVLEAVAFSAEEMGVTQIAERLKLTKGSVHRHLLTLVERGYLTQNQATSRYAIGAKGRLLARLAPEADLARLAEGPMRELRDRCGHSVVLSSMTPRGALVMLTIAGTSAAIEIGVRPGSELHYHASAQGKVMLAFAPRPVQQRLLSGPRPRLTPHTTTDIAAIEEDLARVVRRGYCSAPEEAMLGINALAAPIFDAAGACVASVALVGSIQFLPANPSASLLKNLKSCAHEISRQLGYGGSSELAPEPAESRARPAPRTAKKRIAG</sequence>
<feature type="compositionally biased region" description="Low complexity" evidence="4">
    <location>
        <begin position="258"/>
        <end position="275"/>
    </location>
</feature>
<organism evidence="5 6">
    <name type="scientific">Pseudorhodoplanes sinuspersici</name>
    <dbReference type="NCBI Taxonomy" id="1235591"/>
    <lineage>
        <taxon>Bacteria</taxon>
        <taxon>Pseudomonadati</taxon>
        <taxon>Pseudomonadota</taxon>
        <taxon>Alphaproteobacteria</taxon>
        <taxon>Hyphomicrobiales</taxon>
        <taxon>Pseudorhodoplanes</taxon>
    </lineage>
</organism>
<gene>
    <name evidence="5" type="ORF">CAK95_15575</name>
</gene>
<name>A0A1W6ZSS9_9HYPH</name>
<evidence type="ECO:0000256" key="2">
    <source>
        <dbReference type="ARBA" id="ARBA00023125"/>
    </source>
</evidence>
<dbReference type="InterPro" id="IPR036388">
    <property type="entry name" value="WH-like_DNA-bd_sf"/>
</dbReference>
<dbReference type="SUPFAM" id="SSF46785">
    <property type="entry name" value="Winged helix' DNA-binding domain"/>
    <property type="match status" value="1"/>
</dbReference>
<keyword evidence="1" id="KW-0805">Transcription regulation</keyword>
<keyword evidence="2" id="KW-0238">DNA-binding</keyword>
<dbReference type="OrthoDB" id="6057486at2"/>
<dbReference type="RefSeq" id="WP_086088733.1">
    <property type="nucleotide sequence ID" value="NZ_CP021112.1"/>
</dbReference>
<dbReference type="EMBL" id="CP021112">
    <property type="protein sequence ID" value="ARQ00338.1"/>
    <property type="molecule type" value="Genomic_DNA"/>
</dbReference>
<dbReference type="AlphaFoldDB" id="A0A1W6ZSS9"/>
<dbReference type="GO" id="GO:0003700">
    <property type="term" value="F:DNA-binding transcription factor activity"/>
    <property type="evidence" value="ECO:0007669"/>
    <property type="project" value="TreeGrafter"/>
</dbReference>
<protein>
    <submittedName>
        <fullName evidence="5">Uncharacterized protein</fullName>
    </submittedName>
</protein>
<dbReference type="PROSITE" id="PS51078">
    <property type="entry name" value="ICLR_ED"/>
    <property type="match status" value="1"/>
</dbReference>
<dbReference type="PROSITE" id="PS51077">
    <property type="entry name" value="HTH_ICLR"/>
    <property type="match status" value="1"/>
</dbReference>
<accession>A0A1W6ZSS9</accession>
<evidence type="ECO:0000256" key="3">
    <source>
        <dbReference type="ARBA" id="ARBA00023163"/>
    </source>
</evidence>
<dbReference type="Pfam" id="PF01614">
    <property type="entry name" value="IclR_C"/>
    <property type="match status" value="1"/>
</dbReference>
<keyword evidence="3" id="KW-0804">Transcription</keyword>